<accession>U9TKH8</accession>
<dbReference type="EMBL" id="KI289744">
    <property type="protein sequence ID" value="ESA07942.1"/>
    <property type="molecule type" value="Genomic_DNA"/>
</dbReference>
<protein>
    <submittedName>
        <fullName evidence="1">Uncharacterized protein</fullName>
    </submittedName>
</protein>
<dbReference type="AlphaFoldDB" id="U9TKH8"/>
<organism evidence="1">
    <name type="scientific">Rhizophagus irregularis (strain DAOM 181602 / DAOM 197198 / MUCL 43194)</name>
    <name type="common">Arbuscular mycorrhizal fungus</name>
    <name type="synonym">Glomus intraradices</name>
    <dbReference type="NCBI Taxonomy" id="747089"/>
    <lineage>
        <taxon>Eukaryota</taxon>
        <taxon>Fungi</taxon>
        <taxon>Fungi incertae sedis</taxon>
        <taxon>Mucoromycota</taxon>
        <taxon>Glomeromycotina</taxon>
        <taxon>Glomeromycetes</taxon>
        <taxon>Glomerales</taxon>
        <taxon>Glomeraceae</taxon>
        <taxon>Rhizophagus</taxon>
    </lineage>
</organism>
<evidence type="ECO:0000313" key="1">
    <source>
        <dbReference type="EMBL" id="ESA07942.1"/>
    </source>
</evidence>
<sequence>MDKSAASQPTINWMQIPRIRTIRGIGASEINRKRKERPFENENDPYFHGSC</sequence>
<gene>
    <name evidence="1" type="ORF">GLOINDRAFT_349289</name>
</gene>
<name>U9TKH8_RHIID</name>
<reference evidence="1" key="1">
    <citation type="submission" date="2013-07" db="EMBL/GenBank/DDBJ databases">
        <title>The genome of an arbuscular mycorrhizal fungus provides insights into the evolution of the oldest plant symbiosis.</title>
        <authorList>
            <consortium name="DOE Joint Genome Institute"/>
            <person name="Tisserant E."/>
            <person name="Malbreil M."/>
            <person name="Kuo A."/>
            <person name="Kohler A."/>
            <person name="Symeonidi A."/>
            <person name="Balestrini R."/>
            <person name="Charron P."/>
            <person name="Duensing N."/>
            <person name="Frei-dit-Frey N."/>
            <person name="Gianinazzi-Pearson V."/>
            <person name="Gilbert B."/>
            <person name="Handa Y."/>
            <person name="Hijri M."/>
            <person name="Kaul R."/>
            <person name="Kawaguchi M."/>
            <person name="Krajinski F."/>
            <person name="Lammers P."/>
            <person name="Lapierre D."/>
            <person name="Masclaux F.G."/>
            <person name="Murat C."/>
            <person name="Morin E."/>
            <person name="Ndikumana S."/>
            <person name="Pagni M."/>
            <person name="Petitpierre D."/>
            <person name="Requena N."/>
            <person name="Rosikiewicz P."/>
            <person name="Riley R."/>
            <person name="Saito K."/>
            <person name="San Clemente H."/>
            <person name="Shapiro H."/>
            <person name="van Tuinen D."/>
            <person name="Becard G."/>
            <person name="Bonfante P."/>
            <person name="Paszkowski U."/>
            <person name="Shachar-Hill Y."/>
            <person name="Young J.P."/>
            <person name="Sanders I.R."/>
            <person name="Henrissat B."/>
            <person name="Rensing S.A."/>
            <person name="Grigoriev I.V."/>
            <person name="Corradi N."/>
            <person name="Roux C."/>
            <person name="Martin F."/>
        </authorList>
    </citation>
    <scope>NUCLEOTIDE SEQUENCE</scope>
    <source>
        <strain evidence="1">DAOM 197198</strain>
    </source>
</reference>
<dbReference type="HOGENOM" id="CLU_3107573_0_0_1"/>
<proteinExistence type="predicted"/>